<accession>A0A8J8KFE5</accession>
<reference evidence="1" key="1">
    <citation type="submission" date="2020-06" db="EMBL/GenBank/DDBJ databases">
        <title>Haloterrigena sp. nov., an extremely halophilic archaeon isolated from a saline sediment.</title>
        <authorList>
            <person name="Liu B.-B."/>
        </authorList>
    </citation>
    <scope>NUCLEOTIDE SEQUENCE</scope>
    <source>
        <strain evidence="1">SYSU A121-1</strain>
    </source>
</reference>
<comment type="caution">
    <text evidence="1">The sequence shown here is derived from an EMBL/GenBank/DDBJ whole genome shotgun (WGS) entry which is preliminary data.</text>
</comment>
<evidence type="ECO:0000313" key="1">
    <source>
        <dbReference type="EMBL" id="NUB91481.1"/>
    </source>
</evidence>
<dbReference type="RefSeq" id="WP_174702017.1">
    <property type="nucleotide sequence ID" value="NZ_JABURA010000001.1"/>
</dbReference>
<dbReference type="EMBL" id="JABURA010000001">
    <property type="protein sequence ID" value="NUB91481.1"/>
    <property type="molecule type" value="Genomic_DNA"/>
</dbReference>
<dbReference type="InterPro" id="IPR014985">
    <property type="entry name" value="WbqC"/>
</dbReference>
<protein>
    <submittedName>
        <fullName evidence="1">WbqC family protein</fullName>
    </submittedName>
</protein>
<dbReference type="AlphaFoldDB" id="A0A8J8KFE5"/>
<dbReference type="OrthoDB" id="199543at2157"/>
<dbReference type="Proteomes" id="UP000728647">
    <property type="component" value="Unassembled WGS sequence"/>
</dbReference>
<sequence>MSTFDEESYDGRRYHTDDLTVAIHQPNYLPWLGYFHKIHRSDVFVFLDTVEYTSNSWINRNKIKTPDGWTWLTVPVRGSSGPIADAEIADDGWRNSHEKSLQQNYGKAAYFDDVIDLFEQTYAQSWESLCELNIHLVRSLADRLGLECRFVRSSDLDVDATRSERIVGLCDELGADRYFSGTGARSYNDRTQFEAADIALEYQSIDHPQYEQRFGDFVPNLSIVDALMNLGADGTYDLLHSITDHE</sequence>
<organism evidence="1 2">
    <name type="scientific">Haloterrigena gelatinilytica</name>
    <dbReference type="NCBI Taxonomy" id="2741724"/>
    <lineage>
        <taxon>Archaea</taxon>
        <taxon>Methanobacteriati</taxon>
        <taxon>Methanobacteriota</taxon>
        <taxon>Stenosarchaea group</taxon>
        <taxon>Halobacteria</taxon>
        <taxon>Halobacteriales</taxon>
        <taxon>Natrialbaceae</taxon>
        <taxon>Haloterrigena</taxon>
    </lineage>
</organism>
<dbReference type="Pfam" id="PF08889">
    <property type="entry name" value="WbqC"/>
    <property type="match status" value="1"/>
</dbReference>
<gene>
    <name evidence="1" type="ORF">HT576_10675</name>
</gene>
<evidence type="ECO:0000313" key="2">
    <source>
        <dbReference type="Proteomes" id="UP000728647"/>
    </source>
</evidence>
<name>A0A8J8KFE5_9EURY</name>
<proteinExistence type="predicted"/>